<keyword evidence="2" id="KW-0812">Transmembrane</keyword>
<feature type="transmembrane region" description="Helical" evidence="2">
    <location>
        <begin position="23"/>
        <end position="44"/>
    </location>
</feature>
<name>A0A7Y0QG90_CELFI</name>
<sequence length="217" mass="21679">MTEQRGADRERTLRRRHLHERQAVIFGILIAGLAVAALGGIAVYTDAIPSPISRDFTTKAADEGPTGPPPPCPPDGTLPVPYQNVQVNVLNGTDRAGLAGDVAAGLAARGFGVLGTGNAPASVAGVARIGFGAAGVGAAYTLAAHLEGVVLTLDGRPDATVDLALGAQFIELTDPAQITLDPAVPLTGVEGCVPLEEAVPAPAPVAPAPEGDGAPPA</sequence>
<dbReference type="Pfam" id="PF13399">
    <property type="entry name" value="LytR_C"/>
    <property type="match status" value="1"/>
</dbReference>
<dbReference type="RefSeq" id="WP_169322584.1">
    <property type="nucleotide sequence ID" value="NZ_JABCJJ010000001.1"/>
</dbReference>
<dbReference type="Gene3D" id="3.30.70.2390">
    <property type="match status" value="1"/>
</dbReference>
<dbReference type="InterPro" id="IPR027381">
    <property type="entry name" value="LytR/CpsA/Psr_C"/>
</dbReference>
<reference evidence="4 5" key="1">
    <citation type="submission" date="2020-04" db="EMBL/GenBank/DDBJ databases">
        <title>Sequencing and Assembly of C. fimi.</title>
        <authorList>
            <person name="Ramsey A.R."/>
        </authorList>
    </citation>
    <scope>NUCLEOTIDE SEQUENCE [LARGE SCALE GENOMIC DNA]</scope>
    <source>
        <strain evidence="4 5">SB</strain>
    </source>
</reference>
<keyword evidence="5" id="KW-1185">Reference proteome</keyword>
<dbReference type="AlphaFoldDB" id="A0A7Y0QG90"/>
<dbReference type="Proteomes" id="UP000562124">
    <property type="component" value="Unassembled WGS sequence"/>
</dbReference>
<keyword evidence="2" id="KW-1133">Transmembrane helix</keyword>
<feature type="compositionally biased region" description="Pro residues" evidence="1">
    <location>
        <begin position="66"/>
        <end position="76"/>
    </location>
</feature>
<gene>
    <name evidence="4" type="ORF">HIR71_00100</name>
</gene>
<accession>A0A7Y0QG90</accession>
<dbReference type="EMBL" id="JABCJJ010000001">
    <property type="protein sequence ID" value="NMR18644.1"/>
    <property type="molecule type" value="Genomic_DNA"/>
</dbReference>
<evidence type="ECO:0000313" key="5">
    <source>
        <dbReference type="Proteomes" id="UP000562124"/>
    </source>
</evidence>
<feature type="region of interest" description="Disordered" evidence="1">
    <location>
        <begin position="55"/>
        <end position="78"/>
    </location>
</feature>
<evidence type="ECO:0000313" key="4">
    <source>
        <dbReference type="EMBL" id="NMR18644.1"/>
    </source>
</evidence>
<proteinExistence type="predicted"/>
<organism evidence="4 5">
    <name type="scientific">Cellulomonas fimi</name>
    <dbReference type="NCBI Taxonomy" id="1708"/>
    <lineage>
        <taxon>Bacteria</taxon>
        <taxon>Bacillati</taxon>
        <taxon>Actinomycetota</taxon>
        <taxon>Actinomycetes</taxon>
        <taxon>Micrococcales</taxon>
        <taxon>Cellulomonadaceae</taxon>
        <taxon>Cellulomonas</taxon>
    </lineage>
</organism>
<evidence type="ECO:0000256" key="1">
    <source>
        <dbReference type="SAM" id="MobiDB-lite"/>
    </source>
</evidence>
<feature type="domain" description="LytR/CpsA/Psr regulator C-terminal" evidence="3">
    <location>
        <begin position="84"/>
        <end position="169"/>
    </location>
</feature>
<keyword evidence="2" id="KW-0472">Membrane</keyword>
<evidence type="ECO:0000256" key="2">
    <source>
        <dbReference type="SAM" id="Phobius"/>
    </source>
</evidence>
<comment type="caution">
    <text evidence="4">The sequence shown here is derived from an EMBL/GenBank/DDBJ whole genome shotgun (WGS) entry which is preliminary data.</text>
</comment>
<evidence type="ECO:0000259" key="3">
    <source>
        <dbReference type="Pfam" id="PF13399"/>
    </source>
</evidence>
<protein>
    <submittedName>
        <fullName evidence="4">LytR C-terminal domain-containing protein</fullName>
    </submittedName>
</protein>